<keyword evidence="2 3" id="KW-0378">Hydrolase</keyword>
<dbReference type="NCBIfam" id="TIGR00010">
    <property type="entry name" value="YchF/TatD family DNA exonuclease"/>
    <property type="match status" value="1"/>
</dbReference>
<dbReference type="InterPro" id="IPR015991">
    <property type="entry name" value="TatD/YcfH-like"/>
</dbReference>
<dbReference type="InterPro" id="IPR018228">
    <property type="entry name" value="DNase_TatD-rel_CS"/>
</dbReference>
<evidence type="ECO:0000256" key="2">
    <source>
        <dbReference type="ARBA" id="ARBA00022801"/>
    </source>
</evidence>
<dbReference type="PANTHER" id="PTHR46124:SF4">
    <property type="entry name" value="HYDROLASE TATD"/>
    <property type="match status" value="1"/>
</dbReference>
<accession>A0A5J4SVU1</accession>
<dbReference type="GO" id="GO:0005829">
    <property type="term" value="C:cytosol"/>
    <property type="evidence" value="ECO:0007669"/>
    <property type="project" value="TreeGrafter"/>
</dbReference>
<dbReference type="SUPFAM" id="SSF51556">
    <property type="entry name" value="Metallo-dependent hydrolases"/>
    <property type="match status" value="1"/>
</dbReference>
<reference evidence="3" key="1">
    <citation type="submission" date="2019-03" db="EMBL/GenBank/DDBJ databases">
        <title>Single cell metagenomics reveals metabolic interactions within the superorganism composed of flagellate Streblomastix strix and complex community of Bacteroidetes bacteria on its surface.</title>
        <authorList>
            <person name="Treitli S.C."/>
            <person name="Kolisko M."/>
            <person name="Husnik F."/>
            <person name="Keeling P."/>
            <person name="Hampl V."/>
        </authorList>
    </citation>
    <scope>NUCLEOTIDE SEQUENCE</scope>
    <source>
        <strain evidence="3">STM</strain>
    </source>
</reference>
<dbReference type="Pfam" id="PF01026">
    <property type="entry name" value="TatD_DNase"/>
    <property type="match status" value="1"/>
</dbReference>
<name>A0A5J4SVU1_9ZZZZ</name>
<dbReference type="PANTHER" id="PTHR46124">
    <property type="entry name" value="D-AMINOACYL-TRNA DEACYLASE"/>
    <property type="match status" value="1"/>
</dbReference>
<dbReference type="Gene3D" id="3.20.20.140">
    <property type="entry name" value="Metal-dependent hydrolases"/>
    <property type="match status" value="1"/>
</dbReference>
<evidence type="ECO:0000256" key="1">
    <source>
        <dbReference type="ARBA" id="ARBA00022723"/>
    </source>
</evidence>
<evidence type="ECO:0000313" key="3">
    <source>
        <dbReference type="EMBL" id="KAA6350204.1"/>
    </source>
</evidence>
<dbReference type="InterPro" id="IPR001130">
    <property type="entry name" value="TatD-like"/>
</dbReference>
<protein>
    <submittedName>
        <fullName evidence="3">Putative metal-dependent hydrolase YcfH</fullName>
        <ecNumber evidence="3">3.1.-.-</ecNumber>
    </submittedName>
</protein>
<dbReference type="AlphaFoldDB" id="A0A5J4SVU1"/>
<evidence type="ECO:0000313" key="4">
    <source>
        <dbReference type="EMBL" id="KAA6350289.1"/>
    </source>
</evidence>
<organism evidence="3">
    <name type="scientific">termite gut metagenome</name>
    <dbReference type="NCBI Taxonomy" id="433724"/>
    <lineage>
        <taxon>unclassified sequences</taxon>
        <taxon>metagenomes</taxon>
        <taxon>organismal metagenomes</taxon>
    </lineage>
</organism>
<keyword evidence="1" id="KW-0479">Metal-binding</keyword>
<dbReference type="PROSITE" id="PS01090">
    <property type="entry name" value="TATD_2"/>
    <property type="match status" value="1"/>
</dbReference>
<dbReference type="GO" id="GO:0046872">
    <property type="term" value="F:metal ion binding"/>
    <property type="evidence" value="ECO:0007669"/>
    <property type="project" value="UniProtKB-KW"/>
</dbReference>
<dbReference type="GO" id="GO:0016788">
    <property type="term" value="F:hydrolase activity, acting on ester bonds"/>
    <property type="evidence" value="ECO:0007669"/>
    <property type="project" value="InterPro"/>
</dbReference>
<proteinExistence type="predicted"/>
<dbReference type="FunFam" id="3.20.20.140:FF:000005">
    <property type="entry name" value="TatD family hydrolase"/>
    <property type="match status" value="1"/>
</dbReference>
<dbReference type="GO" id="GO:0004536">
    <property type="term" value="F:DNA nuclease activity"/>
    <property type="evidence" value="ECO:0007669"/>
    <property type="project" value="InterPro"/>
</dbReference>
<dbReference type="PIRSF" id="PIRSF005902">
    <property type="entry name" value="DNase_TatD"/>
    <property type="match status" value="1"/>
</dbReference>
<dbReference type="CDD" id="cd01310">
    <property type="entry name" value="TatD_DNAse"/>
    <property type="match status" value="1"/>
</dbReference>
<gene>
    <name evidence="3" type="ORF">EZS27_002321</name>
    <name evidence="4" type="ORF">EZS27_002406</name>
</gene>
<sequence length="259" mass="29575">MRFVDSHSHLFLDEFADDLPAVIDRAKAVGVSHIFMPNIDSSTIVNLLQVCASYKNYCYPMIGLHPTSVNFFYKKELDIVAEQLDSSNGYVAIGEVGIDLYWDKTYLQEQLIAFDKQVQWALKYQLPVVIHCRNAFEQVYETLYPYRNTSLRGIFHCFTGTEEEAAKLLSDFSGFMVGFNGVITFKNASLSMVFKNISLERIVLETDSPYLAPVPYRGQRNESAYLKDILMRMAEIRQVSPEEIARVTSENALNIFKVS</sequence>
<dbReference type="EC" id="3.1.-.-" evidence="3"/>
<dbReference type="EMBL" id="SNRY01000031">
    <property type="protein sequence ID" value="KAA6350204.1"/>
    <property type="molecule type" value="Genomic_DNA"/>
</dbReference>
<comment type="caution">
    <text evidence="3">The sequence shown here is derived from an EMBL/GenBank/DDBJ whole genome shotgun (WGS) entry which is preliminary data.</text>
</comment>
<dbReference type="EMBL" id="SNRY01000031">
    <property type="protein sequence ID" value="KAA6350289.1"/>
    <property type="molecule type" value="Genomic_DNA"/>
</dbReference>
<dbReference type="InterPro" id="IPR032466">
    <property type="entry name" value="Metal_Hydrolase"/>
</dbReference>